<proteinExistence type="predicted"/>
<organism evidence="1 2">
    <name type="scientific">Vaccinium darrowii</name>
    <dbReference type="NCBI Taxonomy" id="229202"/>
    <lineage>
        <taxon>Eukaryota</taxon>
        <taxon>Viridiplantae</taxon>
        <taxon>Streptophyta</taxon>
        <taxon>Embryophyta</taxon>
        <taxon>Tracheophyta</taxon>
        <taxon>Spermatophyta</taxon>
        <taxon>Magnoliopsida</taxon>
        <taxon>eudicotyledons</taxon>
        <taxon>Gunneridae</taxon>
        <taxon>Pentapetalae</taxon>
        <taxon>asterids</taxon>
        <taxon>Ericales</taxon>
        <taxon>Ericaceae</taxon>
        <taxon>Vaccinioideae</taxon>
        <taxon>Vaccinieae</taxon>
        <taxon>Vaccinium</taxon>
    </lineage>
</organism>
<dbReference type="EMBL" id="CM037151">
    <property type="protein sequence ID" value="KAH7843485.1"/>
    <property type="molecule type" value="Genomic_DNA"/>
</dbReference>
<sequence>MYLRVLLFLSWLLLPQPTLGINTTTTTITTAVDAITNSTFFIATNGSCSLTCGNLSVPYPFGIGVGLGCSIDPRFDINCSHSFDPPKAFITTSNVEVLNISQNQVKVRNSVASACYDNNGNETTSSPGWVTLGDLGGFPYTFSDMANKFTVVGCDDLALISGTFGNKALLSGCMSICFDRSDVGDRSGYYQTDIPKGLTDYNISLGSVFNHTRGEGLKGSKQVPVTALSASIKSPPYIDECANPDLNGCDKVNGFCRNTPGNYSCYCNPHYYGDGKSCTKKASQFPVIKFSLDAIKKEQAVDAKVAKTIAKHKEELDQVDSSAYQVGQNKAAKYYAFGQGLDAAQVQRDAPIRQIPKAPIPDVAISPSAEEEPTEESTEHVQDESKPPAQHDSYSPFKNLDCRTLVCLAGQLRTLWNLTPKLWLAPCFVYLFGE</sequence>
<comment type="caution">
    <text evidence="1">The sequence shown here is derived from an EMBL/GenBank/DDBJ whole genome shotgun (WGS) entry which is preliminary data.</text>
</comment>
<evidence type="ECO:0000313" key="1">
    <source>
        <dbReference type="EMBL" id="KAH7843485.1"/>
    </source>
</evidence>
<gene>
    <name evidence="1" type="ORF">Vadar_017159</name>
</gene>
<reference evidence="1 2" key="1">
    <citation type="journal article" date="2021" name="Hortic Res">
        <title>High-quality reference genome and annotation aids understanding of berry development for evergreen blueberry (Vaccinium darrowii).</title>
        <authorList>
            <person name="Yu J."/>
            <person name="Hulse-Kemp A.M."/>
            <person name="Babiker E."/>
            <person name="Staton M."/>
        </authorList>
    </citation>
    <scope>NUCLEOTIDE SEQUENCE [LARGE SCALE GENOMIC DNA]</scope>
    <source>
        <strain evidence="2">cv. NJ 8807/NJ 8810</strain>
        <tissue evidence="1">Young leaf</tissue>
    </source>
</reference>
<evidence type="ECO:0000313" key="2">
    <source>
        <dbReference type="Proteomes" id="UP000828048"/>
    </source>
</evidence>
<keyword evidence="2" id="KW-1185">Reference proteome</keyword>
<dbReference type="Proteomes" id="UP000828048">
    <property type="component" value="Chromosome 1"/>
</dbReference>
<name>A0ACB7XSP9_9ERIC</name>
<protein>
    <submittedName>
        <fullName evidence="1">Uncharacterized protein</fullName>
    </submittedName>
</protein>
<accession>A0ACB7XSP9</accession>